<protein>
    <recommendedName>
        <fullName evidence="3">Sulfotransferase</fullName>
        <ecNumber evidence="3">2.8.2.-</ecNumber>
    </recommendedName>
</protein>
<dbReference type="Proteomes" id="UP000006729">
    <property type="component" value="Chromosome 3"/>
</dbReference>
<comment type="similarity">
    <text evidence="1 3">Belongs to the sulfotransferase 1 family.</text>
</comment>
<dbReference type="Pfam" id="PF00685">
    <property type="entry name" value="Sulfotransfer_1"/>
    <property type="match status" value="1"/>
</dbReference>
<dbReference type="PANTHER" id="PTHR11783">
    <property type="entry name" value="SULFOTRANSFERASE SULT"/>
    <property type="match status" value="1"/>
</dbReference>
<dbReference type="Gene3D" id="3.40.50.300">
    <property type="entry name" value="P-loop containing nucleotide triphosphate hydrolases"/>
    <property type="match status" value="1"/>
</dbReference>
<dbReference type="AlphaFoldDB" id="A0A2K2B9K1"/>
<accession>A0A2K2B9K1</accession>
<dbReference type="EC" id="2.8.2.-" evidence="3"/>
<evidence type="ECO:0000256" key="1">
    <source>
        <dbReference type="ARBA" id="ARBA00005771"/>
    </source>
</evidence>
<dbReference type="GO" id="GO:0005737">
    <property type="term" value="C:cytoplasm"/>
    <property type="evidence" value="ECO:0000318"/>
    <property type="project" value="GO_Central"/>
</dbReference>
<dbReference type="SUPFAM" id="SSF52540">
    <property type="entry name" value="P-loop containing nucleoside triphosphate hydrolases"/>
    <property type="match status" value="1"/>
</dbReference>
<organism evidence="5 6">
    <name type="scientific">Populus trichocarpa</name>
    <name type="common">Western balsam poplar</name>
    <name type="synonym">Populus balsamifera subsp. trichocarpa</name>
    <dbReference type="NCBI Taxonomy" id="3694"/>
    <lineage>
        <taxon>Eukaryota</taxon>
        <taxon>Viridiplantae</taxon>
        <taxon>Streptophyta</taxon>
        <taxon>Embryophyta</taxon>
        <taxon>Tracheophyta</taxon>
        <taxon>Spermatophyta</taxon>
        <taxon>Magnoliopsida</taxon>
        <taxon>eudicotyledons</taxon>
        <taxon>Gunneridae</taxon>
        <taxon>Pentapetalae</taxon>
        <taxon>rosids</taxon>
        <taxon>fabids</taxon>
        <taxon>Malpighiales</taxon>
        <taxon>Salicaceae</taxon>
        <taxon>Saliceae</taxon>
        <taxon>Populus</taxon>
    </lineage>
</organism>
<evidence type="ECO:0000313" key="6">
    <source>
        <dbReference type="Proteomes" id="UP000006729"/>
    </source>
</evidence>
<dbReference type="InterPro" id="IPR027417">
    <property type="entry name" value="P-loop_NTPase"/>
</dbReference>
<dbReference type="InterPro" id="IPR000863">
    <property type="entry name" value="Sulfotransferase_dom"/>
</dbReference>
<keyword evidence="6" id="KW-1185">Reference proteome</keyword>
<feature type="domain" description="Sulfotransferase" evidence="4">
    <location>
        <begin position="68"/>
        <end position="325"/>
    </location>
</feature>
<evidence type="ECO:0000313" key="5">
    <source>
        <dbReference type="EMBL" id="PNT46452.1"/>
    </source>
</evidence>
<gene>
    <name evidence="5" type="ORF">POPTR_003G193300</name>
</gene>
<dbReference type="GO" id="GO:0051923">
    <property type="term" value="P:sulfation"/>
    <property type="evidence" value="ECO:0000318"/>
    <property type="project" value="GO_Central"/>
</dbReference>
<evidence type="ECO:0000259" key="4">
    <source>
        <dbReference type="Pfam" id="PF00685"/>
    </source>
</evidence>
<dbReference type="InParanoid" id="A0A2K2B9K1"/>
<proteinExistence type="inferred from homology"/>
<keyword evidence="2 3" id="KW-0808">Transferase</keyword>
<reference evidence="5 6" key="1">
    <citation type="journal article" date="2006" name="Science">
        <title>The genome of black cottonwood, Populus trichocarpa (Torr. &amp; Gray).</title>
        <authorList>
            <person name="Tuskan G.A."/>
            <person name="Difazio S."/>
            <person name="Jansson S."/>
            <person name="Bohlmann J."/>
            <person name="Grigoriev I."/>
            <person name="Hellsten U."/>
            <person name="Putnam N."/>
            <person name="Ralph S."/>
            <person name="Rombauts S."/>
            <person name="Salamov A."/>
            <person name="Schein J."/>
            <person name="Sterck L."/>
            <person name="Aerts A."/>
            <person name="Bhalerao R.R."/>
            <person name="Bhalerao R.P."/>
            <person name="Blaudez D."/>
            <person name="Boerjan W."/>
            <person name="Brun A."/>
            <person name="Brunner A."/>
            <person name="Busov V."/>
            <person name="Campbell M."/>
            <person name="Carlson J."/>
            <person name="Chalot M."/>
            <person name="Chapman J."/>
            <person name="Chen G.L."/>
            <person name="Cooper D."/>
            <person name="Coutinho P.M."/>
            <person name="Couturier J."/>
            <person name="Covert S."/>
            <person name="Cronk Q."/>
            <person name="Cunningham R."/>
            <person name="Davis J."/>
            <person name="Degroeve S."/>
            <person name="Dejardin A."/>
            <person name="Depamphilis C."/>
            <person name="Detter J."/>
            <person name="Dirks B."/>
            <person name="Dubchak I."/>
            <person name="Duplessis S."/>
            <person name="Ehlting J."/>
            <person name="Ellis B."/>
            <person name="Gendler K."/>
            <person name="Goodstein D."/>
            <person name="Gribskov M."/>
            <person name="Grimwood J."/>
            <person name="Groover A."/>
            <person name="Gunter L."/>
            <person name="Hamberger B."/>
            <person name="Heinze B."/>
            <person name="Helariutta Y."/>
            <person name="Henrissat B."/>
            <person name="Holligan D."/>
            <person name="Holt R."/>
            <person name="Huang W."/>
            <person name="Islam-Faridi N."/>
            <person name="Jones S."/>
            <person name="Jones-Rhoades M."/>
            <person name="Jorgensen R."/>
            <person name="Joshi C."/>
            <person name="Kangasjarvi J."/>
            <person name="Karlsson J."/>
            <person name="Kelleher C."/>
            <person name="Kirkpatrick R."/>
            <person name="Kirst M."/>
            <person name="Kohler A."/>
            <person name="Kalluri U."/>
            <person name="Larimer F."/>
            <person name="Leebens-Mack J."/>
            <person name="Leple J.C."/>
            <person name="Locascio P."/>
            <person name="Lou Y."/>
            <person name="Lucas S."/>
            <person name="Martin F."/>
            <person name="Montanini B."/>
            <person name="Napoli C."/>
            <person name="Nelson D.R."/>
            <person name="Nelson C."/>
            <person name="Nieminen K."/>
            <person name="Nilsson O."/>
            <person name="Pereda V."/>
            <person name="Peter G."/>
            <person name="Philippe R."/>
            <person name="Pilate G."/>
            <person name="Poliakov A."/>
            <person name="Razumovskaya J."/>
            <person name="Richardson P."/>
            <person name="Rinaldi C."/>
            <person name="Ritland K."/>
            <person name="Rouze P."/>
            <person name="Ryaboy D."/>
            <person name="Schmutz J."/>
            <person name="Schrader J."/>
            <person name="Segerman B."/>
            <person name="Shin H."/>
            <person name="Siddiqui A."/>
            <person name="Sterky F."/>
            <person name="Terry A."/>
            <person name="Tsai C.J."/>
            <person name="Uberbacher E."/>
            <person name="Unneberg P."/>
            <person name="Vahala J."/>
            <person name="Wall K."/>
            <person name="Wessler S."/>
            <person name="Yang G."/>
            <person name="Yin T."/>
            <person name="Douglas C."/>
            <person name="Marra M."/>
            <person name="Sandberg G."/>
            <person name="Van de Peer Y."/>
            <person name="Rokhsar D."/>
        </authorList>
    </citation>
    <scope>NUCLEOTIDE SEQUENCE [LARGE SCALE GENOMIC DNA]</scope>
    <source>
        <strain evidence="6">cv. Nisqually</strain>
    </source>
</reference>
<evidence type="ECO:0000256" key="2">
    <source>
        <dbReference type="ARBA" id="ARBA00022679"/>
    </source>
</evidence>
<name>A0A2K2B9K1_POPTR</name>
<dbReference type="GO" id="GO:0008146">
    <property type="term" value="F:sulfotransferase activity"/>
    <property type="evidence" value="ECO:0000318"/>
    <property type="project" value="GO_Central"/>
</dbReference>
<evidence type="ECO:0000256" key="3">
    <source>
        <dbReference type="RuleBase" id="RU361155"/>
    </source>
</evidence>
<dbReference type="EMBL" id="CM009292">
    <property type="protein sequence ID" value="PNT46452.1"/>
    <property type="molecule type" value="Genomic_DNA"/>
</dbReference>
<sequence length="337" mass="38789">MEDIQITQRNSTVSETGESDQCRDLLSSLPKEKDWISCYMYLFQGFWCPPKEIHAVVSFQNNFQSCNTDTILVSMPKSGTTWLKALVFSIMNREKYQTPESPLNSFNPHDLVPFFEYRLYANNQVPDLSAFPSPRIFSTHVPYPSLPESIRNSTCRVVYICRNPLDNFISFWHFLSKARPERLGPLLLEEAFDSFCNGVVGFGPFFDHVLGYWKESLERPEKVLFLKFEDLKEDINSQMKSLAVFLGCPFSLEEERDGVIEDISKLCSLDSLKDIEANKRGKSIPYFENNTLFRRGEVGDWINYLTPEMVDRLNKITAQKLAGSGLEFKITSLDNNV</sequence>